<dbReference type="RefSeq" id="WP_338363419.1">
    <property type="nucleotide sequence ID" value="NZ_CAWVOK010000005.1"/>
</dbReference>
<dbReference type="PROSITE" id="PS51733">
    <property type="entry name" value="BPL_LPL_CATALYTIC"/>
    <property type="match status" value="1"/>
</dbReference>
<comment type="function">
    <text evidence="4 5 6">Catalyzes the transfer of endogenously produced octanoic acid from octanoyl-acyl-carrier-protein onto the lipoyl domains of lipoate-dependent enzymes. Lipoyl-ACP can also act as a substrate although octanoyl-ACP is likely to be the physiological substrate.</text>
</comment>
<keyword evidence="5" id="KW-0963">Cytoplasm</keyword>
<dbReference type="HAMAP" id="MF_00013">
    <property type="entry name" value="LipB"/>
    <property type="match status" value="1"/>
</dbReference>
<dbReference type="InterPro" id="IPR020605">
    <property type="entry name" value="Octanoyltransferase_CS"/>
</dbReference>
<dbReference type="PROSITE" id="PS01313">
    <property type="entry name" value="LIPB"/>
    <property type="match status" value="1"/>
</dbReference>
<evidence type="ECO:0000313" key="9">
    <source>
        <dbReference type="Proteomes" id="UP001314181"/>
    </source>
</evidence>
<comment type="pathway">
    <text evidence="1 5 6">Protein modification; protein lipoylation via endogenous pathway; protein N(6)-(lipoyl)lysine from octanoyl-[acyl-carrier-protein]: step 1/2.</text>
</comment>
<dbReference type="NCBIfam" id="NF010921">
    <property type="entry name" value="PRK14341.1"/>
    <property type="match status" value="1"/>
</dbReference>
<dbReference type="Pfam" id="PF21948">
    <property type="entry name" value="LplA-B_cat"/>
    <property type="match status" value="1"/>
</dbReference>
<name>A0ABP0EV77_9RICK</name>
<dbReference type="NCBIfam" id="TIGR00214">
    <property type="entry name" value="lipB"/>
    <property type="match status" value="1"/>
</dbReference>
<dbReference type="InterPro" id="IPR000544">
    <property type="entry name" value="Octanoyltransferase"/>
</dbReference>
<comment type="catalytic activity">
    <reaction evidence="5 6">
        <text>octanoyl-[ACP] + L-lysyl-[protein] = N(6)-octanoyl-L-lysyl-[protein] + holo-[ACP] + H(+)</text>
        <dbReference type="Rhea" id="RHEA:17665"/>
        <dbReference type="Rhea" id="RHEA-COMP:9636"/>
        <dbReference type="Rhea" id="RHEA-COMP:9685"/>
        <dbReference type="Rhea" id="RHEA-COMP:9752"/>
        <dbReference type="Rhea" id="RHEA-COMP:9928"/>
        <dbReference type="ChEBI" id="CHEBI:15378"/>
        <dbReference type="ChEBI" id="CHEBI:29969"/>
        <dbReference type="ChEBI" id="CHEBI:64479"/>
        <dbReference type="ChEBI" id="CHEBI:78463"/>
        <dbReference type="ChEBI" id="CHEBI:78809"/>
        <dbReference type="EC" id="2.3.1.181"/>
    </reaction>
</comment>
<dbReference type="NCBIfam" id="NF010925">
    <property type="entry name" value="PRK14345.1"/>
    <property type="match status" value="1"/>
</dbReference>
<dbReference type="Proteomes" id="UP001314181">
    <property type="component" value="Unassembled WGS sequence"/>
</dbReference>
<keyword evidence="2 5" id="KW-0808">Transferase</keyword>
<evidence type="ECO:0000256" key="1">
    <source>
        <dbReference type="ARBA" id="ARBA00004821"/>
    </source>
</evidence>
<evidence type="ECO:0000256" key="4">
    <source>
        <dbReference type="ARBA" id="ARBA00024732"/>
    </source>
</evidence>
<dbReference type="SUPFAM" id="SSF55681">
    <property type="entry name" value="Class II aaRS and biotin synthetases"/>
    <property type="match status" value="1"/>
</dbReference>
<gene>
    <name evidence="5 8" type="primary">lipB</name>
    <name evidence="8" type="ORF">CAXC1_140003</name>
</gene>
<feature type="active site" description="Acyl-thioester intermediate" evidence="5">
    <location>
        <position position="174"/>
    </location>
</feature>
<feature type="binding site" evidence="5">
    <location>
        <begin position="70"/>
        <end position="77"/>
    </location>
    <ligand>
        <name>substrate</name>
    </ligand>
</feature>
<keyword evidence="9" id="KW-1185">Reference proteome</keyword>
<accession>A0ABP0EV77</accession>
<dbReference type="InterPro" id="IPR045864">
    <property type="entry name" value="aa-tRNA-synth_II/BPL/LPL"/>
</dbReference>
<dbReference type="PIRSF" id="PIRSF016262">
    <property type="entry name" value="LPLase"/>
    <property type="match status" value="1"/>
</dbReference>
<feature type="domain" description="BPL/LPL catalytic" evidence="7">
    <location>
        <begin position="29"/>
        <end position="212"/>
    </location>
</feature>
<protein>
    <recommendedName>
        <fullName evidence="5 6">Octanoyltransferase</fullName>
        <ecNumber evidence="5 6">2.3.1.181</ecNumber>
    </recommendedName>
    <alternativeName>
        <fullName evidence="5">Lipoate-protein ligase B</fullName>
    </alternativeName>
    <alternativeName>
        <fullName evidence="5">Lipoyl/octanoyl transferase</fullName>
    </alternativeName>
    <alternativeName>
        <fullName evidence="5">Octanoyl-[acyl-carrier-protein]-protein N-octanoyltransferase</fullName>
    </alternativeName>
</protein>
<sequence length="212" mass="23877">MVEWLVSNIIDYSVAMDAMEKRVLAIHSHSAQELIWLLEHSNVYTAGVSASANEWLDTLQKSVPVLKVARGGKYTYHGPGQRVVYPIIDLRKCTKKDIKAYVFNMEEWIIEALAVLGIVAFRQKSIIGVWVMDKNLGVSKIASIGIKVKKWIAYYGLAINVSPDLSFFKHIIPCGINGVNITSLENMGQKISMRMLDRALKEKQHIFLGSDR</sequence>
<comment type="similarity">
    <text evidence="5 6">Belongs to the LipB family.</text>
</comment>
<evidence type="ECO:0000313" key="8">
    <source>
        <dbReference type="EMBL" id="CAK8162402.1"/>
    </source>
</evidence>
<dbReference type="EC" id="2.3.1.181" evidence="5 6"/>
<feature type="binding site" evidence="5">
    <location>
        <begin position="156"/>
        <end position="158"/>
    </location>
    <ligand>
        <name>substrate</name>
    </ligand>
</feature>
<evidence type="ECO:0000256" key="2">
    <source>
        <dbReference type="ARBA" id="ARBA00022679"/>
    </source>
</evidence>
<keyword evidence="3 5" id="KW-0012">Acyltransferase</keyword>
<evidence type="ECO:0000256" key="6">
    <source>
        <dbReference type="PIRNR" id="PIRNR016262"/>
    </source>
</evidence>
<feature type="site" description="Lowers pKa of active site Cys" evidence="5">
    <location>
        <position position="140"/>
    </location>
</feature>
<comment type="subcellular location">
    <subcellularLocation>
        <location evidence="5">Cytoplasm</location>
    </subcellularLocation>
</comment>
<dbReference type="GO" id="GO:0033819">
    <property type="term" value="F:lipoyl(octanoyl) transferase activity"/>
    <property type="evidence" value="ECO:0007669"/>
    <property type="project" value="UniProtKB-EC"/>
</dbReference>
<organism evidence="8 9">
    <name type="scientific">Candidatus Xenohaliotis californiensis</name>
    <dbReference type="NCBI Taxonomy" id="84677"/>
    <lineage>
        <taxon>Bacteria</taxon>
        <taxon>Pseudomonadati</taxon>
        <taxon>Pseudomonadota</taxon>
        <taxon>Alphaproteobacteria</taxon>
        <taxon>Rickettsiales</taxon>
        <taxon>Anaplasmataceae</taxon>
        <taxon>Candidatus Xenohaliotis</taxon>
    </lineage>
</organism>
<comment type="miscellaneous">
    <text evidence="5">In the reaction, the free carboxyl group of octanoic acid is attached via an amide linkage to the epsilon-amino group of a specific lysine residue of lipoyl domains of lipoate-dependent enzymes.</text>
</comment>
<dbReference type="PANTHER" id="PTHR10993">
    <property type="entry name" value="OCTANOYLTRANSFERASE"/>
    <property type="match status" value="1"/>
</dbReference>
<feature type="binding site" evidence="5">
    <location>
        <begin position="143"/>
        <end position="145"/>
    </location>
    <ligand>
        <name>substrate</name>
    </ligand>
</feature>
<proteinExistence type="inferred from homology"/>
<dbReference type="EMBL" id="CAWVOK010000005">
    <property type="protein sequence ID" value="CAK8162402.1"/>
    <property type="molecule type" value="Genomic_DNA"/>
</dbReference>
<dbReference type="PANTHER" id="PTHR10993:SF7">
    <property type="entry name" value="LIPOYLTRANSFERASE 2, MITOCHONDRIAL-RELATED"/>
    <property type="match status" value="1"/>
</dbReference>
<dbReference type="Gene3D" id="3.30.930.10">
    <property type="entry name" value="Bira Bifunctional Protein, Domain 2"/>
    <property type="match status" value="1"/>
</dbReference>
<dbReference type="InterPro" id="IPR004143">
    <property type="entry name" value="BPL_LPL_catalytic"/>
</dbReference>
<dbReference type="CDD" id="cd16444">
    <property type="entry name" value="LipB"/>
    <property type="match status" value="1"/>
</dbReference>
<evidence type="ECO:0000259" key="7">
    <source>
        <dbReference type="PROSITE" id="PS51733"/>
    </source>
</evidence>
<reference evidence="8 9" key="1">
    <citation type="submission" date="2024-01" db="EMBL/GenBank/DDBJ databases">
        <authorList>
            <person name="Kunselman E."/>
        </authorList>
    </citation>
    <scope>NUCLEOTIDE SEQUENCE [LARGE SCALE GENOMIC DNA]</scope>
    <source>
        <strain evidence="8">2 abalone samples</strain>
    </source>
</reference>
<comment type="caution">
    <text evidence="8">The sequence shown here is derived from an EMBL/GenBank/DDBJ whole genome shotgun (WGS) entry which is preliminary data.</text>
</comment>
<evidence type="ECO:0000256" key="3">
    <source>
        <dbReference type="ARBA" id="ARBA00023315"/>
    </source>
</evidence>
<evidence type="ECO:0000256" key="5">
    <source>
        <dbReference type="HAMAP-Rule" id="MF_00013"/>
    </source>
</evidence>